<evidence type="ECO:0000256" key="1">
    <source>
        <dbReference type="ARBA" id="ARBA00004606"/>
    </source>
</evidence>
<evidence type="ECO:0000256" key="3">
    <source>
        <dbReference type="ARBA" id="ARBA00022968"/>
    </source>
</evidence>
<evidence type="ECO:0000256" key="5">
    <source>
        <dbReference type="ARBA" id="ARBA00023136"/>
    </source>
</evidence>
<dbReference type="OrthoDB" id="411524at2759"/>
<proteinExistence type="predicted"/>
<keyword evidence="7" id="KW-0808">Transferase</keyword>
<gene>
    <name evidence="7" type="ORF">FGIG_04980</name>
</gene>
<keyword evidence="4" id="KW-1133">Transmembrane helix</keyword>
<dbReference type="Proteomes" id="UP000316759">
    <property type="component" value="Unassembled WGS sequence"/>
</dbReference>
<keyword evidence="6" id="KW-0325">Glycoprotein</keyword>
<keyword evidence="5" id="KW-0472">Membrane</keyword>
<reference evidence="7 8" key="1">
    <citation type="submission" date="2019-04" db="EMBL/GenBank/DDBJ databases">
        <title>Annotation for the trematode Fasciola gigantica.</title>
        <authorList>
            <person name="Choi Y.-J."/>
        </authorList>
    </citation>
    <scope>NUCLEOTIDE SEQUENCE [LARGE SCALE GENOMIC DNA]</scope>
    <source>
        <strain evidence="7">Uganda_cow_1</strain>
    </source>
</reference>
<comment type="caution">
    <text evidence="7">The sequence shown here is derived from an EMBL/GenBank/DDBJ whole genome shotgun (WGS) entry which is preliminary data.</text>
</comment>
<dbReference type="AlphaFoldDB" id="A0A504YNM7"/>
<dbReference type="GO" id="GO:0015020">
    <property type="term" value="F:glucuronosyltransferase activity"/>
    <property type="evidence" value="ECO:0007669"/>
    <property type="project" value="TreeGrafter"/>
</dbReference>
<keyword evidence="3" id="KW-0735">Signal-anchor</keyword>
<organism evidence="7 8">
    <name type="scientific">Fasciola gigantica</name>
    <name type="common">Giant liver fluke</name>
    <dbReference type="NCBI Taxonomy" id="46835"/>
    <lineage>
        <taxon>Eukaryota</taxon>
        <taxon>Metazoa</taxon>
        <taxon>Spiralia</taxon>
        <taxon>Lophotrochozoa</taxon>
        <taxon>Platyhelminthes</taxon>
        <taxon>Trematoda</taxon>
        <taxon>Digenea</taxon>
        <taxon>Plagiorchiida</taxon>
        <taxon>Echinostomata</taxon>
        <taxon>Echinostomatoidea</taxon>
        <taxon>Fasciolidae</taxon>
        <taxon>Fasciola</taxon>
    </lineage>
</organism>
<dbReference type="GO" id="GO:0035269">
    <property type="term" value="P:protein O-linked glycosylation via mannose"/>
    <property type="evidence" value="ECO:0007669"/>
    <property type="project" value="TreeGrafter"/>
</dbReference>
<dbReference type="SUPFAM" id="SSF53448">
    <property type="entry name" value="Nucleotide-diphospho-sugar transferases"/>
    <property type="match status" value="2"/>
</dbReference>
<keyword evidence="8" id="KW-1185">Reference proteome</keyword>
<protein>
    <submittedName>
        <fullName evidence="7">Glycosyltransferase LARGE1</fullName>
    </submittedName>
</protein>
<dbReference type="Gene3D" id="3.90.550.10">
    <property type="entry name" value="Spore Coat Polysaccharide Biosynthesis Protein SpsA, Chain A"/>
    <property type="match status" value="2"/>
</dbReference>
<sequence length="461" mass="53944">MALLIKQKKTRDYFSDILPILQEFGFNTGVMLLDLYKMRTLNWKQMWRGVASEELQIRKSVVLADQDIVNAVLVRHPQLIYTLPCEWNLQINEWNKPLCCPVQEMFNTNVKLSTHLRPKVKVMHLNSRQKAETLLPGQMLAIPNSEKYAEKNQWRKEFIKLYHMYQGYDTSWFKNELSLLTTNAQEIHASSPIKVVQTKCAEFEDQSFPQRRVHPFYLPYSFTETDQLDPETTVTLLSQMNFERIHRLEELVSNWPGPISISLYLTEQEAQRLSVFVAQSNILSNRSNVGYHVMFVDGPLYPINELRNLALSYARTDVVFHLDVDFVPSTNLYTALQELIKHRWANAVQWSADYEPYVVIHRSAPLFDPRFVGFGWNKASYIMKLDAAGYQMYVLPDAFVLHLPHPPSVEVLRYRSSSLYRYCIDKMKLDFIKDLAKEHGVQALKYLEFRKLERKADSQTS</sequence>
<evidence type="ECO:0000256" key="6">
    <source>
        <dbReference type="ARBA" id="ARBA00023180"/>
    </source>
</evidence>
<evidence type="ECO:0000256" key="4">
    <source>
        <dbReference type="ARBA" id="ARBA00022989"/>
    </source>
</evidence>
<accession>A0A504YNM7</accession>
<dbReference type="GO" id="GO:0005794">
    <property type="term" value="C:Golgi apparatus"/>
    <property type="evidence" value="ECO:0007669"/>
    <property type="project" value="TreeGrafter"/>
</dbReference>
<evidence type="ECO:0000313" key="7">
    <source>
        <dbReference type="EMBL" id="TPP59430.1"/>
    </source>
</evidence>
<dbReference type="Pfam" id="PF13896">
    <property type="entry name" value="Glyco_transf_49"/>
    <property type="match status" value="3"/>
</dbReference>
<dbReference type="EMBL" id="SUNJ01010732">
    <property type="protein sequence ID" value="TPP59430.1"/>
    <property type="molecule type" value="Genomic_DNA"/>
</dbReference>
<dbReference type="GO" id="GO:0016020">
    <property type="term" value="C:membrane"/>
    <property type="evidence" value="ECO:0007669"/>
    <property type="project" value="UniProtKB-SubCell"/>
</dbReference>
<comment type="subcellular location">
    <subcellularLocation>
        <location evidence="1">Membrane</location>
        <topology evidence="1">Single-pass type II membrane protein</topology>
    </subcellularLocation>
</comment>
<keyword evidence="2" id="KW-0812">Transmembrane</keyword>
<dbReference type="InterPro" id="IPR051292">
    <property type="entry name" value="Xyl/GlcA_transferase"/>
</dbReference>
<dbReference type="PANTHER" id="PTHR12270:SF25">
    <property type="entry name" value="GLYCOSYLTRANSFERASE-LIKE PROTEIN LARGE"/>
    <property type="match status" value="1"/>
</dbReference>
<name>A0A504YNM7_FASGI</name>
<dbReference type="InterPro" id="IPR029044">
    <property type="entry name" value="Nucleotide-diphossugar_trans"/>
</dbReference>
<evidence type="ECO:0000256" key="2">
    <source>
        <dbReference type="ARBA" id="ARBA00022692"/>
    </source>
</evidence>
<evidence type="ECO:0000313" key="8">
    <source>
        <dbReference type="Proteomes" id="UP000316759"/>
    </source>
</evidence>
<dbReference type="STRING" id="46835.A0A504YNM7"/>
<dbReference type="PANTHER" id="PTHR12270">
    <property type="entry name" value="GLYCOSYLTRANSFERASE-RELATED"/>
    <property type="match status" value="1"/>
</dbReference>
<dbReference type="GO" id="GO:0042285">
    <property type="term" value="F:xylosyltransferase activity"/>
    <property type="evidence" value="ECO:0007669"/>
    <property type="project" value="TreeGrafter"/>
</dbReference>